<sequence length="187" mass="21317">MRFFIALDLPEESRLELQEVQQKLKELIPQAKLTDPEKLHLTIAFIGEQPNELKDRLVVAITEAAKDIPPFSVTPSFIDGFPHLHTAKILWAGVKGDTDKLYLLRHKIKDGLEDQNLGVDQRRYVPHIALAKVNNLNLDKQREEALQKIFKEITIAPLTVNSVKLFESIPNHGFHSHNTLAQIPLIR</sequence>
<comment type="caution">
    <text evidence="3">The sequence shown here is derived from an EMBL/GenBank/DDBJ whole genome shotgun (WGS) entry which is preliminary data.</text>
</comment>
<keyword evidence="3" id="KW-0436">Ligase</keyword>
<comment type="caution">
    <text evidence="2">Lacks conserved residue(s) required for the propagation of feature annotation.</text>
</comment>
<dbReference type="InterPro" id="IPR009097">
    <property type="entry name" value="Cyclic_Pdiesterase"/>
</dbReference>
<comment type="similarity">
    <text evidence="2">Belongs to the 2H phosphoesterase superfamily. ThpR family.</text>
</comment>
<dbReference type="Gene3D" id="3.90.1140.10">
    <property type="entry name" value="Cyclic phosphodiesterase"/>
    <property type="match status" value="1"/>
</dbReference>
<evidence type="ECO:0000313" key="3">
    <source>
        <dbReference type="EMBL" id="KKQ15949.1"/>
    </source>
</evidence>
<dbReference type="SUPFAM" id="SSF55144">
    <property type="entry name" value="LigT-like"/>
    <property type="match status" value="1"/>
</dbReference>
<dbReference type="Proteomes" id="UP000034448">
    <property type="component" value="Unassembled WGS sequence"/>
</dbReference>
<evidence type="ECO:0000256" key="1">
    <source>
        <dbReference type="ARBA" id="ARBA00022801"/>
    </source>
</evidence>
<dbReference type="HAMAP" id="MF_01940">
    <property type="entry name" value="RNA_CPDase"/>
    <property type="match status" value="1"/>
</dbReference>
<comment type="function">
    <text evidence="2">Hydrolyzes RNA 2',3'-cyclic phosphodiester to an RNA 2'-phosphomonoester.</text>
</comment>
<evidence type="ECO:0000256" key="2">
    <source>
        <dbReference type="HAMAP-Rule" id="MF_01940"/>
    </source>
</evidence>
<comment type="catalytic activity">
    <reaction evidence="2">
        <text>a 3'-end 2',3'-cyclophospho-ribonucleotide-RNA + H2O = a 3'-end 2'-phospho-ribonucleotide-RNA + H(+)</text>
        <dbReference type="Rhea" id="RHEA:11828"/>
        <dbReference type="Rhea" id="RHEA-COMP:10464"/>
        <dbReference type="Rhea" id="RHEA-COMP:17353"/>
        <dbReference type="ChEBI" id="CHEBI:15377"/>
        <dbReference type="ChEBI" id="CHEBI:15378"/>
        <dbReference type="ChEBI" id="CHEBI:83064"/>
        <dbReference type="ChEBI" id="CHEBI:173113"/>
        <dbReference type="EC" id="3.1.4.58"/>
    </reaction>
</comment>
<dbReference type="EC" id="3.1.4.58" evidence="2"/>
<feature type="short sequence motif" description="HXTX 1" evidence="2">
    <location>
        <begin position="40"/>
        <end position="43"/>
    </location>
</feature>
<dbReference type="AlphaFoldDB" id="A0A0G0HV74"/>
<dbReference type="GO" id="GO:0016874">
    <property type="term" value="F:ligase activity"/>
    <property type="evidence" value="ECO:0007669"/>
    <property type="project" value="UniProtKB-KW"/>
</dbReference>
<dbReference type="PANTHER" id="PTHR35561:SF1">
    <property type="entry name" value="RNA 2',3'-CYCLIC PHOSPHODIESTERASE"/>
    <property type="match status" value="1"/>
</dbReference>
<reference evidence="3 4" key="1">
    <citation type="journal article" date="2015" name="Nature">
        <title>rRNA introns, odd ribosomes, and small enigmatic genomes across a large radiation of phyla.</title>
        <authorList>
            <person name="Brown C.T."/>
            <person name="Hug L.A."/>
            <person name="Thomas B.C."/>
            <person name="Sharon I."/>
            <person name="Castelle C.J."/>
            <person name="Singh A."/>
            <person name="Wilkins M.J."/>
            <person name="Williams K.H."/>
            <person name="Banfield J.F."/>
        </authorList>
    </citation>
    <scope>NUCLEOTIDE SEQUENCE [LARGE SCALE GENOMIC DNA]</scope>
</reference>
<gene>
    <name evidence="3" type="ORF">US28_C0007G0040</name>
</gene>
<dbReference type="InterPro" id="IPR004175">
    <property type="entry name" value="RNA_CPDase"/>
</dbReference>
<dbReference type="PANTHER" id="PTHR35561">
    <property type="entry name" value="RNA 2',3'-CYCLIC PHOSPHODIESTERASE"/>
    <property type="match status" value="1"/>
</dbReference>
<proteinExistence type="inferred from homology"/>
<dbReference type="EMBL" id="LBSJ01000007">
    <property type="protein sequence ID" value="KKQ15949.1"/>
    <property type="molecule type" value="Genomic_DNA"/>
</dbReference>
<feature type="active site" description="Proton acceptor" evidence="2">
    <location>
        <position position="127"/>
    </location>
</feature>
<dbReference type="NCBIfam" id="TIGR02258">
    <property type="entry name" value="2_5_ligase"/>
    <property type="match status" value="1"/>
</dbReference>
<accession>A0A0G0HV74</accession>
<protein>
    <recommendedName>
        <fullName evidence="2">RNA 2',3'-cyclic phosphodiesterase</fullName>
        <shortName evidence="2">RNA 2',3'-CPDase</shortName>
        <ecNumber evidence="2">3.1.4.58</ecNumber>
    </recommendedName>
</protein>
<feature type="active site" description="Proton donor" evidence="2">
    <location>
        <position position="40"/>
    </location>
</feature>
<dbReference type="Pfam" id="PF13563">
    <property type="entry name" value="2_5_RNA_ligase2"/>
    <property type="match status" value="1"/>
</dbReference>
<dbReference type="GO" id="GO:0004113">
    <property type="term" value="F:2',3'-cyclic-nucleotide 3'-phosphodiesterase activity"/>
    <property type="evidence" value="ECO:0007669"/>
    <property type="project" value="InterPro"/>
</dbReference>
<organism evidence="3 4">
    <name type="scientific">Candidatus Daviesbacteria bacterium GW2011_GWA1_36_8</name>
    <dbReference type="NCBI Taxonomy" id="1618417"/>
    <lineage>
        <taxon>Bacteria</taxon>
        <taxon>Candidatus Daviesiibacteriota</taxon>
    </lineage>
</organism>
<evidence type="ECO:0000313" key="4">
    <source>
        <dbReference type="Proteomes" id="UP000034448"/>
    </source>
</evidence>
<keyword evidence="1 2" id="KW-0378">Hydrolase</keyword>
<dbReference type="GO" id="GO:0008664">
    <property type="term" value="F:RNA 2',3'-cyclic 3'-phosphodiesterase activity"/>
    <property type="evidence" value="ECO:0007669"/>
    <property type="project" value="UniProtKB-EC"/>
</dbReference>
<name>A0A0G0HV74_9BACT</name>